<dbReference type="InterPro" id="IPR001447">
    <property type="entry name" value="Arylamine_N-AcTrfase"/>
</dbReference>
<dbReference type="InterPro" id="IPR053710">
    <property type="entry name" value="Arylamine_NAT_domain_sf"/>
</dbReference>
<reference evidence="2" key="1">
    <citation type="journal article" date="2010" name="FEBS Lett.">
        <title>Comparative genomic and phylogenetic investigation of the xenobiotic metabolizing arylamine N-acetyltransferase enzyme family.</title>
        <authorList>
            <person name="Glenn A.E."/>
            <person name="Karagianni E.P."/>
            <person name="Ulndreaj A."/>
            <person name="Boukouvala S."/>
        </authorList>
    </citation>
    <scope>NUCLEOTIDE SEQUENCE</scope>
    <source>
        <strain evidence="2">SB210</strain>
    </source>
</reference>
<proteinExistence type="inferred from homology"/>
<dbReference type="AlphaFoldDB" id="D8FSY4"/>
<protein>
    <submittedName>
        <fullName evidence="2">Arylamine N-acetyltransferase 1</fullName>
    </submittedName>
</protein>
<dbReference type="SUPFAM" id="SSF54001">
    <property type="entry name" value="Cysteine proteinases"/>
    <property type="match status" value="1"/>
</dbReference>
<dbReference type="Gene3D" id="3.30.2140.20">
    <property type="match status" value="1"/>
</dbReference>
<comment type="similarity">
    <text evidence="1">Belongs to the arylamine N-acetyltransferase family.</text>
</comment>
<dbReference type="PANTHER" id="PTHR11786:SF0">
    <property type="entry name" value="ARYLAMINE N-ACETYLTRANSFERASE 4-RELATED"/>
    <property type="match status" value="1"/>
</dbReference>
<evidence type="ECO:0000256" key="1">
    <source>
        <dbReference type="ARBA" id="ARBA00006547"/>
    </source>
</evidence>
<dbReference type="GO" id="GO:0016407">
    <property type="term" value="F:acetyltransferase activity"/>
    <property type="evidence" value="ECO:0007669"/>
    <property type="project" value="InterPro"/>
</dbReference>
<keyword evidence="2" id="KW-0808">Transferase</keyword>
<dbReference type="InterPro" id="IPR038765">
    <property type="entry name" value="Papain-like_cys_pep_sf"/>
</dbReference>
<dbReference type="PANTHER" id="PTHR11786">
    <property type="entry name" value="N-HYDROXYARYLAMINE O-ACETYLTRANSFERASE"/>
    <property type="match status" value="1"/>
</dbReference>
<dbReference type="Pfam" id="PF00797">
    <property type="entry name" value="Acetyltransf_2"/>
    <property type="match status" value="1"/>
</dbReference>
<gene>
    <name evidence="2" type="primary">nat1</name>
</gene>
<organism evidence="2">
    <name type="scientific">Tetrahymena thermophila</name>
    <dbReference type="NCBI Taxonomy" id="5911"/>
    <lineage>
        <taxon>Eukaryota</taxon>
        <taxon>Sar</taxon>
        <taxon>Alveolata</taxon>
        <taxon>Ciliophora</taxon>
        <taxon>Intramacronucleata</taxon>
        <taxon>Oligohymenophorea</taxon>
        <taxon>Hymenostomatida</taxon>
        <taxon>Tetrahymenina</taxon>
        <taxon>Tetrahymenidae</taxon>
        <taxon>Tetrahymena</taxon>
    </lineage>
</organism>
<accession>D8FSY4</accession>
<sequence length="285" mass="33103">MKKNTQLKLSDLEADQFLKNLKLERYVEGQCRLQYLELAMQKAQDLIPFQNVFLLATPFQDRRQLTYEEIKQLVLSGSGGFCLILNPVFCGLLQNLGYDAQIIQSSCLKIPENHVAILVKNLLQEGDRYLVDVGLGFKNVPLKVDFDKKTEMFQNSFGQYYYEWEDDTKQVLNRIDPVNNFFNSYTFNVYQDYEDLLDHQGDVYTGTAKSPFHSVLWMIRFPSSGSICLKNNDLLVENVEKKQLEPKEVIQNIDQFAECLTKYFPMVDKELALKAYQTYSEKSQA</sequence>
<dbReference type="EMBL" id="BN001468">
    <property type="protein sequence ID" value="CBL43374.1"/>
    <property type="molecule type" value="Genomic_DNA"/>
</dbReference>
<evidence type="ECO:0000313" key="2">
    <source>
        <dbReference type="EMBL" id="CBL43374.1"/>
    </source>
</evidence>
<name>D8FSY4_TETTH</name>